<dbReference type="RefSeq" id="WP_094464780.1">
    <property type="nucleotide sequence ID" value="NZ_JADYTN010000007.1"/>
</dbReference>
<feature type="compositionally biased region" description="Low complexity" evidence="2">
    <location>
        <begin position="129"/>
        <end position="145"/>
    </location>
</feature>
<protein>
    <recommendedName>
        <fullName evidence="6">DUF4988 domain-containing protein</fullName>
    </recommendedName>
</protein>
<dbReference type="EMBL" id="JADYTN010000007">
    <property type="protein sequence ID" value="MCF2563380.1"/>
    <property type="molecule type" value="Genomic_DNA"/>
</dbReference>
<evidence type="ECO:0000313" key="5">
    <source>
        <dbReference type="Proteomes" id="UP001200470"/>
    </source>
</evidence>
<evidence type="ECO:0000313" key="4">
    <source>
        <dbReference type="EMBL" id="MCF2563380.1"/>
    </source>
</evidence>
<dbReference type="Proteomes" id="UP001200470">
    <property type="component" value="Unassembled WGS sequence"/>
</dbReference>
<keyword evidence="3" id="KW-0732">Signal</keyword>
<name>A0ABS9CFL4_9BACT</name>
<comment type="caution">
    <text evidence="4">The sequence shown here is derived from an EMBL/GenBank/DDBJ whole genome shotgun (WGS) entry which is preliminary data.</text>
</comment>
<evidence type="ECO:0000256" key="3">
    <source>
        <dbReference type="SAM" id="SignalP"/>
    </source>
</evidence>
<sequence length="1038" mass="113695">MNKKYFSVLLMGAMTVATVGTVTSCKDYDDDISNLQEQIDKLSETIKNIQTQINNGAILTSVTPTENGMTITLNQNGQTKNYTISNGKDGQNGKSWKIGDNGNWWYDEGNGYVDSKFPARGENGKDGENGTNGENGAAGENGKNGKYYVPNPETGCFDIYQDGTKVESTNIPYTATAENAITATWEKGVLTLVGVKDAVDGKIVLNLNSVLRAMVFNPSHYVDGVEAIDLATYKYQPLGVKKVNADDDFLADAPFYALLADGVTVESPLYFAPDMKASYFLNPSNADVTEEAKDYKFLMSSAKYTDFTRAAATSIFTVKKVENKDGKLNVSAKYDGEAIKQLTYEGWSGENREMTLVALQYTKDDATVTSDFATLTTSDYSNVHILSAKSVYTDWRAWLFTSATSTIYSDPATKAVQTSSTEDGVTPVAEVKYDNDKGIDLRSLIRTSWFVNGHGYTTVETENATEEKVKEAGFKYSFELVGYHTGVNLTSQSAHAAIAADGYTLRPQAVDDNGKQQAYGAAQTRAIIGREPLVRVILNDTVHNKIAAVAYMKIKIAENVTTADPTQITKDFADNTAFTLNCDDANPALNKKVTWYEIENKILADNEVNMSKVEFEDTYQLDGSATDLTQFDKNTINANAISPKIGKVIVTTADVNGTMTQVLQWTMSGNEAYTHFNTADATGKKPTSISTYVRYTLKPGKTAPNKYIYVKFTWTPSAININPVANFGNVNKIQQSWYAANNLTAGTGYDEIHGNVEQMGKPTSNDEFKFDIKNSLVGNKITVDKMAAPYDKLNSTVAANAKFTFVDGHDFYASADGLTLYGDKAKTFKIATLTADGVVEMSKDAKALVLLNAYSPKELANVLTARVAVKSSLCWGAGIKINNNEFDVKFIRPISVESATAEFTDAVATTSKVNLTFKNWNGFDFTDPNRAFPSTDYFAYYKVSKIELDTDNATTDLNGNSNDLLKKVTSLIELKYTAPTENPIQANKYGTLTYNNNGLTVGTFHITIPAKITYEWGVLNTEVVVTVKESQVARTVRK</sequence>
<feature type="coiled-coil region" evidence="1">
    <location>
        <begin position="25"/>
        <end position="52"/>
    </location>
</feature>
<keyword evidence="1" id="KW-0175">Coiled coil</keyword>
<accession>A0ABS9CFL4</accession>
<evidence type="ECO:0008006" key="6">
    <source>
        <dbReference type="Google" id="ProtNLM"/>
    </source>
</evidence>
<proteinExistence type="predicted"/>
<evidence type="ECO:0000256" key="2">
    <source>
        <dbReference type="SAM" id="MobiDB-lite"/>
    </source>
</evidence>
<reference evidence="4 5" key="1">
    <citation type="submission" date="2020-12" db="EMBL/GenBank/DDBJ databases">
        <title>Whole genome sequences of gut porcine anaerobes.</title>
        <authorList>
            <person name="Kubasova T."/>
            <person name="Jahodarova E."/>
            <person name="Rychlik I."/>
        </authorList>
    </citation>
    <scope>NUCLEOTIDE SEQUENCE [LARGE SCALE GENOMIC DNA]</scope>
    <source>
        <strain evidence="4 5">An925</strain>
    </source>
</reference>
<keyword evidence="5" id="KW-1185">Reference proteome</keyword>
<feature type="chain" id="PRO_5047017395" description="DUF4988 domain-containing protein" evidence="3">
    <location>
        <begin position="20"/>
        <end position="1038"/>
    </location>
</feature>
<gene>
    <name evidence="4" type="ORF">I6E12_04550</name>
</gene>
<organism evidence="4 5">
    <name type="scientific">Xylanibacter brevis</name>
    <dbReference type="NCBI Taxonomy" id="83231"/>
    <lineage>
        <taxon>Bacteria</taxon>
        <taxon>Pseudomonadati</taxon>
        <taxon>Bacteroidota</taxon>
        <taxon>Bacteroidia</taxon>
        <taxon>Bacteroidales</taxon>
        <taxon>Prevotellaceae</taxon>
        <taxon>Xylanibacter</taxon>
    </lineage>
</organism>
<feature type="signal peptide" evidence="3">
    <location>
        <begin position="1"/>
        <end position="19"/>
    </location>
</feature>
<dbReference type="PROSITE" id="PS51257">
    <property type="entry name" value="PROKAR_LIPOPROTEIN"/>
    <property type="match status" value="1"/>
</dbReference>
<feature type="region of interest" description="Disordered" evidence="2">
    <location>
        <begin position="117"/>
        <end position="145"/>
    </location>
</feature>
<feature type="compositionally biased region" description="Basic and acidic residues" evidence="2">
    <location>
        <begin position="117"/>
        <end position="128"/>
    </location>
</feature>
<evidence type="ECO:0000256" key="1">
    <source>
        <dbReference type="SAM" id="Coils"/>
    </source>
</evidence>